<gene>
    <name evidence="2" type="ORF">H6G81_14600</name>
</gene>
<protein>
    <submittedName>
        <fullName evidence="2">Uncharacterized protein</fullName>
    </submittedName>
</protein>
<keyword evidence="3" id="KW-1185">Reference proteome</keyword>
<organism evidence="2 3">
    <name type="scientific">Scytonema hofmannii FACHB-248</name>
    <dbReference type="NCBI Taxonomy" id="1842502"/>
    <lineage>
        <taxon>Bacteria</taxon>
        <taxon>Bacillati</taxon>
        <taxon>Cyanobacteriota</taxon>
        <taxon>Cyanophyceae</taxon>
        <taxon>Nostocales</taxon>
        <taxon>Scytonemataceae</taxon>
        <taxon>Scytonema</taxon>
    </lineage>
</organism>
<keyword evidence="1" id="KW-0812">Transmembrane</keyword>
<name>A0ABR8GR84_9CYAN</name>
<accession>A0ABR8GR84</accession>
<keyword evidence="1" id="KW-0472">Membrane</keyword>
<evidence type="ECO:0000313" key="2">
    <source>
        <dbReference type="EMBL" id="MBD2605722.1"/>
    </source>
</evidence>
<dbReference type="EMBL" id="JACJTA010000028">
    <property type="protein sequence ID" value="MBD2605722.1"/>
    <property type="molecule type" value="Genomic_DNA"/>
</dbReference>
<evidence type="ECO:0000313" key="3">
    <source>
        <dbReference type="Proteomes" id="UP000660380"/>
    </source>
</evidence>
<keyword evidence="1" id="KW-1133">Transmembrane helix</keyword>
<dbReference type="Proteomes" id="UP000660380">
    <property type="component" value="Unassembled WGS sequence"/>
</dbReference>
<evidence type="ECO:0000256" key="1">
    <source>
        <dbReference type="SAM" id="Phobius"/>
    </source>
</evidence>
<feature type="transmembrane region" description="Helical" evidence="1">
    <location>
        <begin position="21"/>
        <end position="39"/>
    </location>
</feature>
<comment type="caution">
    <text evidence="2">The sequence shown here is derived from an EMBL/GenBank/DDBJ whole genome shotgun (WGS) entry which is preliminary data.</text>
</comment>
<dbReference type="RefSeq" id="WP_186227464.1">
    <property type="nucleotide sequence ID" value="NZ_JACJTA010000028.1"/>
</dbReference>
<proteinExistence type="predicted"/>
<sequence>MTRSIQHSEENRVRSYPALRLSVRSLFLATAIITGIAYLDCNYLRANFSKHILSPDG</sequence>
<reference evidence="2 3" key="1">
    <citation type="journal article" date="2020" name="ISME J.">
        <title>Comparative genomics reveals insights into cyanobacterial evolution and habitat adaptation.</title>
        <authorList>
            <person name="Chen M.Y."/>
            <person name="Teng W.K."/>
            <person name="Zhao L."/>
            <person name="Hu C.X."/>
            <person name="Zhou Y.K."/>
            <person name="Han B.P."/>
            <person name="Song L.R."/>
            <person name="Shu W.S."/>
        </authorList>
    </citation>
    <scope>NUCLEOTIDE SEQUENCE [LARGE SCALE GENOMIC DNA]</scope>
    <source>
        <strain evidence="2 3">FACHB-248</strain>
    </source>
</reference>